<evidence type="ECO:0000256" key="1">
    <source>
        <dbReference type="ARBA" id="ARBA00023015"/>
    </source>
</evidence>
<dbReference type="OrthoDB" id="9801546at2"/>
<dbReference type="CDD" id="cd07377">
    <property type="entry name" value="WHTH_GntR"/>
    <property type="match status" value="1"/>
</dbReference>
<dbReference type="Proteomes" id="UP000063781">
    <property type="component" value="Chromosome"/>
</dbReference>
<dbReference type="SUPFAM" id="SSF46785">
    <property type="entry name" value="Winged helix' DNA-binding domain"/>
    <property type="match status" value="1"/>
</dbReference>
<dbReference type="InterPro" id="IPR036390">
    <property type="entry name" value="WH_DNA-bd_sf"/>
</dbReference>
<dbReference type="Gene3D" id="1.10.10.10">
    <property type="entry name" value="Winged helix-like DNA-binding domain superfamily/Winged helix DNA-binding domain"/>
    <property type="match status" value="1"/>
</dbReference>
<accession>A0A120JU07</accession>
<dbReference type="InterPro" id="IPR000524">
    <property type="entry name" value="Tscrpt_reg_HTH_GntR"/>
</dbReference>
<evidence type="ECO:0000313" key="5">
    <source>
        <dbReference type="EMBL" id="AMC94548.1"/>
    </source>
</evidence>
<evidence type="ECO:0000313" key="6">
    <source>
        <dbReference type="Proteomes" id="UP000063781"/>
    </source>
</evidence>
<proteinExistence type="predicted"/>
<feature type="domain" description="HTH gntR-type" evidence="4">
    <location>
        <begin position="10"/>
        <end position="78"/>
    </location>
</feature>
<protein>
    <submittedName>
        <fullName evidence="5">GntR family transcriptional regulator</fullName>
    </submittedName>
</protein>
<dbReference type="Pfam" id="PF00392">
    <property type="entry name" value="GntR"/>
    <property type="match status" value="1"/>
</dbReference>
<dbReference type="RefSeq" id="WP_067634411.1">
    <property type="nucleotide sequence ID" value="NZ_CP013213.1"/>
</dbReference>
<name>A0A120JU07_9FIRM</name>
<organism evidence="5 6">
    <name type="scientific">Erysipelothrix larvae</name>
    <dbReference type="NCBI Taxonomy" id="1514105"/>
    <lineage>
        <taxon>Bacteria</taxon>
        <taxon>Bacillati</taxon>
        <taxon>Bacillota</taxon>
        <taxon>Erysipelotrichia</taxon>
        <taxon>Erysipelotrichales</taxon>
        <taxon>Erysipelotrichaceae</taxon>
        <taxon>Erysipelothrix</taxon>
    </lineage>
</organism>
<keyword evidence="6" id="KW-1185">Reference proteome</keyword>
<gene>
    <name evidence="5" type="ORF">AOC36_11360</name>
</gene>
<dbReference type="KEGG" id="erl:AOC36_11360"/>
<dbReference type="SMART" id="SM00345">
    <property type="entry name" value="HTH_GNTR"/>
    <property type="match status" value="1"/>
</dbReference>
<dbReference type="EMBL" id="CP013213">
    <property type="protein sequence ID" value="AMC94548.1"/>
    <property type="molecule type" value="Genomic_DNA"/>
</dbReference>
<dbReference type="GO" id="GO:0003677">
    <property type="term" value="F:DNA binding"/>
    <property type="evidence" value="ECO:0007669"/>
    <property type="project" value="UniProtKB-KW"/>
</dbReference>
<reference evidence="5 6" key="1">
    <citation type="submission" date="2015-10" db="EMBL/GenBank/DDBJ databases">
        <title>Erysipelothrix larvae sp. LV19 isolated from the larval gut of the rhinoceros beetle, Trypoxylus dichotomus.</title>
        <authorList>
            <person name="Lim S."/>
            <person name="Kim B.-C."/>
        </authorList>
    </citation>
    <scope>NUCLEOTIDE SEQUENCE [LARGE SCALE GENOMIC DNA]</scope>
    <source>
        <strain evidence="5 6">LV19</strain>
    </source>
</reference>
<dbReference type="PANTHER" id="PTHR38445:SF9">
    <property type="entry name" value="HTH-TYPE TRANSCRIPTIONAL REPRESSOR YTRA"/>
    <property type="match status" value="1"/>
</dbReference>
<dbReference type="GO" id="GO:0003700">
    <property type="term" value="F:DNA-binding transcription factor activity"/>
    <property type="evidence" value="ECO:0007669"/>
    <property type="project" value="InterPro"/>
</dbReference>
<keyword evidence="2" id="KW-0238">DNA-binding</keyword>
<dbReference type="InterPro" id="IPR036388">
    <property type="entry name" value="WH-like_DNA-bd_sf"/>
</dbReference>
<dbReference type="STRING" id="1514105.AOC36_11360"/>
<dbReference type="AlphaFoldDB" id="A0A120JU07"/>
<dbReference type="PROSITE" id="PS50949">
    <property type="entry name" value="HTH_GNTR"/>
    <property type="match status" value="1"/>
</dbReference>
<sequence>MFSIDLRSNVPIFEQLYQEIGKYIALSILKPDEQLPTVRSLAKELGINPNTVSKAYQEAERSGLIYSVSGVGMFVSNTSEGVKAVLAKAYATLFEAYNALIELGEAPDDIINTLRGLKS</sequence>
<keyword evidence="3" id="KW-0804">Transcription</keyword>
<evidence type="ECO:0000256" key="3">
    <source>
        <dbReference type="ARBA" id="ARBA00023163"/>
    </source>
</evidence>
<keyword evidence="1" id="KW-0805">Transcription regulation</keyword>
<evidence type="ECO:0000256" key="2">
    <source>
        <dbReference type="ARBA" id="ARBA00023125"/>
    </source>
</evidence>
<dbReference type="PANTHER" id="PTHR38445">
    <property type="entry name" value="HTH-TYPE TRANSCRIPTIONAL REPRESSOR YTRA"/>
    <property type="match status" value="1"/>
</dbReference>
<evidence type="ECO:0000259" key="4">
    <source>
        <dbReference type="PROSITE" id="PS50949"/>
    </source>
</evidence>